<reference evidence="2 3" key="1">
    <citation type="submission" date="2018-11" db="EMBL/GenBank/DDBJ databases">
        <title>Complete genome sequence of Microcystis aeruginosa NIES-102.</title>
        <authorList>
            <person name="Yamaguchi H."/>
            <person name="Suzuki S."/>
            <person name="Kawachi M."/>
        </authorList>
    </citation>
    <scope>NUCLEOTIDE SEQUENCE [LARGE SCALE GENOMIC DNA]</scope>
    <source>
        <strain evidence="2 3">NIES-102</strain>
    </source>
</reference>
<organism evidence="2 3">
    <name type="scientific">Microcystis viridis NIES-102</name>
    <dbReference type="NCBI Taxonomy" id="213615"/>
    <lineage>
        <taxon>Bacteria</taxon>
        <taxon>Bacillati</taxon>
        <taxon>Cyanobacteriota</taxon>
        <taxon>Cyanophyceae</taxon>
        <taxon>Oscillatoriophycideae</taxon>
        <taxon>Chroococcales</taxon>
        <taxon>Microcystaceae</taxon>
        <taxon>Microcystis</taxon>
    </lineage>
</organism>
<dbReference type="PANTHER" id="PTHR37809">
    <property type="entry name" value="RIBOSOMAL PROTEIN S12 METHYLTHIOTRANSFERASE ACCESSORY FACTOR YCAO"/>
    <property type="match status" value="1"/>
</dbReference>
<evidence type="ECO:0000259" key="1">
    <source>
        <dbReference type="PROSITE" id="PS51664"/>
    </source>
</evidence>
<feature type="domain" description="YcaO" evidence="1">
    <location>
        <begin position="1"/>
        <end position="85"/>
    </location>
</feature>
<dbReference type="Pfam" id="PF02624">
    <property type="entry name" value="YcaO"/>
    <property type="match status" value="1"/>
</dbReference>
<evidence type="ECO:0000313" key="2">
    <source>
        <dbReference type="EMBL" id="BBH38358.1"/>
    </source>
</evidence>
<accession>A0A3G9JEQ1</accession>
<protein>
    <recommendedName>
        <fullName evidence="1">YcaO domain-containing protein</fullName>
    </recommendedName>
</protein>
<dbReference type="Proteomes" id="UP000278152">
    <property type="component" value="Chromosome"/>
</dbReference>
<dbReference type="InterPro" id="IPR003776">
    <property type="entry name" value="YcaO-like_dom"/>
</dbReference>
<proteinExistence type="predicted"/>
<dbReference type="PROSITE" id="PS51664">
    <property type="entry name" value="YCAO"/>
    <property type="match status" value="1"/>
</dbReference>
<dbReference type="EMBL" id="AP019314">
    <property type="protein sequence ID" value="BBH38358.1"/>
    <property type="molecule type" value="Genomic_DNA"/>
</dbReference>
<dbReference type="Gene3D" id="3.30.1330.230">
    <property type="match status" value="1"/>
</dbReference>
<name>A0A3G9JEQ1_MICVR</name>
<dbReference type="KEGG" id="mvz:myaer102_08550"/>
<sequence length="85" mass="9941">MRNLLSRTNELINQIIEIESKGMEMLVLDQTRPDIGLRVAKVIVPGMRHMWKRLGTGRLYDVPVSMGWLKETLTEDELNPFPMWM</sequence>
<evidence type="ECO:0000313" key="3">
    <source>
        <dbReference type="Proteomes" id="UP000278152"/>
    </source>
</evidence>
<gene>
    <name evidence="2" type="ORF">myaer102_08550</name>
</gene>
<dbReference type="PANTHER" id="PTHR37809:SF1">
    <property type="entry name" value="RIBOSOMAL PROTEIN S12 METHYLTHIOTRANSFERASE ACCESSORY FACTOR YCAO"/>
    <property type="match status" value="1"/>
</dbReference>
<dbReference type="AlphaFoldDB" id="A0A3G9JEQ1"/>